<accession>A0A7J6TAR2</accession>
<feature type="region of interest" description="Disordered" evidence="1">
    <location>
        <begin position="1"/>
        <end position="31"/>
    </location>
</feature>
<evidence type="ECO:0000256" key="1">
    <source>
        <dbReference type="SAM" id="MobiDB-lite"/>
    </source>
</evidence>
<dbReference type="AlphaFoldDB" id="A0A7J6TAR2"/>
<dbReference type="Proteomes" id="UP000574390">
    <property type="component" value="Unassembled WGS sequence"/>
</dbReference>
<evidence type="ECO:0000313" key="2">
    <source>
        <dbReference type="EMBL" id="KAF4741526.1"/>
    </source>
</evidence>
<comment type="caution">
    <text evidence="2">The sequence shown here is derived from an EMBL/GenBank/DDBJ whole genome shotgun (WGS) entry which is preliminary data.</text>
</comment>
<feature type="non-terminal residue" evidence="2">
    <location>
        <position position="1"/>
    </location>
</feature>
<feature type="compositionally biased region" description="Basic and acidic residues" evidence="1">
    <location>
        <begin position="259"/>
        <end position="279"/>
    </location>
</feature>
<dbReference type="EMBL" id="JABANM010009077">
    <property type="protein sequence ID" value="KAF4741526.1"/>
    <property type="molecule type" value="Genomic_DNA"/>
</dbReference>
<gene>
    <name evidence="2" type="ORF">FOZ62_004774</name>
</gene>
<evidence type="ECO:0000313" key="3">
    <source>
        <dbReference type="Proteomes" id="UP000574390"/>
    </source>
</evidence>
<organism evidence="2 3">
    <name type="scientific">Perkinsus olseni</name>
    <name type="common">Perkinsus atlanticus</name>
    <dbReference type="NCBI Taxonomy" id="32597"/>
    <lineage>
        <taxon>Eukaryota</taxon>
        <taxon>Sar</taxon>
        <taxon>Alveolata</taxon>
        <taxon>Perkinsozoa</taxon>
        <taxon>Perkinsea</taxon>
        <taxon>Perkinsida</taxon>
        <taxon>Perkinsidae</taxon>
        <taxon>Perkinsus</taxon>
    </lineage>
</organism>
<feature type="non-terminal residue" evidence="2">
    <location>
        <position position="279"/>
    </location>
</feature>
<feature type="compositionally biased region" description="Basic and acidic residues" evidence="1">
    <location>
        <begin position="239"/>
        <end position="250"/>
    </location>
</feature>
<proteinExistence type="predicted"/>
<sequence>PVAGGKVLRRGKRGMHSGTTELNGELERNDGSEVGARITEIAWRRPPLRRYMGNETTLQSVGGLPALASRKVLWSNNSANPSTAFGRRVSEIIGAASGTRSLWSARYFFVLSLLMSSSSSSSPPTSPVAATPKSFGYGARGNPRTPGAVMGMEAKLAEALDNEWKRTEECREKGKEIERLCRRSFLVKELEGELERDRLLGGVGGDGDDAKDMMREIRSLEEQVEDWKDKEVEWVTKTEELEREKEKTDAEVQSLADRLQQERQKRLNQERTEEELRTQ</sequence>
<feature type="region of interest" description="Disordered" evidence="1">
    <location>
        <begin position="239"/>
        <end position="279"/>
    </location>
</feature>
<reference evidence="2 3" key="1">
    <citation type="submission" date="2020-04" db="EMBL/GenBank/DDBJ databases">
        <title>Perkinsus olseni comparative genomics.</title>
        <authorList>
            <person name="Bogema D.R."/>
        </authorList>
    </citation>
    <scope>NUCLEOTIDE SEQUENCE [LARGE SCALE GENOMIC DNA]</scope>
    <source>
        <strain evidence="2">ATCC PRA-205</strain>
    </source>
</reference>
<protein>
    <submittedName>
        <fullName evidence="2">Uncharacterized protein</fullName>
    </submittedName>
</protein>
<name>A0A7J6TAR2_PEROL</name>